<protein>
    <recommendedName>
        <fullName evidence="3">DUF5615 domain-containing protein</fullName>
    </recommendedName>
</protein>
<gene>
    <name evidence="1" type="ORF">XM38_008130</name>
</gene>
<dbReference type="RefSeq" id="WP_187329265.1">
    <property type="nucleotide sequence ID" value="NZ_CP021983.2"/>
</dbReference>
<organism evidence="1 2">
    <name type="scientific">Halomicronema hongdechloris C2206</name>
    <dbReference type="NCBI Taxonomy" id="1641165"/>
    <lineage>
        <taxon>Bacteria</taxon>
        <taxon>Bacillati</taxon>
        <taxon>Cyanobacteriota</taxon>
        <taxon>Cyanophyceae</taxon>
        <taxon>Nodosilineales</taxon>
        <taxon>Nodosilineaceae</taxon>
        <taxon>Halomicronema</taxon>
    </lineage>
</organism>
<evidence type="ECO:0000313" key="2">
    <source>
        <dbReference type="Proteomes" id="UP000191901"/>
    </source>
</evidence>
<dbReference type="EMBL" id="CP021983">
    <property type="protein sequence ID" value="ASC69883.1"/>
    <property type="molecule type" value="Genomic_DNA"/>
</dbReference>
<name>A0A1Z3HHY2_9CYAN</name>
<dbReference type="Proteomes" id="UP000191901">
    <property type="component" value="Chromosome"/>
</dbReference>
<accession>A0A1Z3HHY2</accession>
<dbReference type="KEGG" id="hhg:XM38_008130"/>
<keyword evidence="2" id="KW-1185">Reference proteome</keyword>
<evidence type="ECO:0000313" key="1">
    <source>
        <dbReference type="EMBL" id="ASC69883.1"/>
    </source>
</evidence>
<sequence length="79" mass="9173">MADDLVIQRATELERIVFSQDRDFLVEAKRCQEDGIRFSGVVYGHQLMVQIGECIRDLELIATLGEPQEFENRVQFLPF</sequence>
<proteinExistence type="predicted"/>
<reference evidence="1 2" key="1">
    <citation type="journal article" date="2016" name="Biochim. Biophys. Acta">
        <title>Characterization of red-shifted phycobilisomes isolated from the chlorophyll f-containing cyanobacterium Halomicronema hongdechloris.</title>
        <authorList>
            <person name="Li Y."/>
            <person name="Lin Y."/>
            <person name="Garvey C.J."/>
            <person name="Birch D."/>
            <person name="Corkery R.W."/>
            <person name="Loughlin P.C."/>
            <person name="Scheer H."/>
            <person name="Willows R.D."/>
            <person name="Chen M."/>
        </authorList>
    </citation>
    <scope>NUCLEOTIDE SEQUENCE [LARGE SCALE GENOMIC DNA]</scope>
    <source>
        <strain evidence="1 2">C2206</strain>
    </source>
</reference>
<evidence type="ECO:0008006" key="3">
    <source>
        <dbReference type="Google" id="ProtNLM"/>
    </source>
</evidence>
<dbReference type="AlphaFoldDB" id="A0A1Z3HHY2"/>